<feature type="transmembrane region" description="Helical" evidence="2">
    <location>
        <begin position="243"/>
        <end position="261"/>
    </location>
</feature>
<feature type="transmembrane region" description="Helical" evidence="2">
    <location>
        <begin position="119"/>
        <end position="138"/>
    </location>
</feature>
<comment type="caution">
    <text evidence="3">The sequence shown here is derived from an EMBL/GenBank/DDBJ whole genome shotgun (WGS) entry which is preliminary data.</text>
</comment>
<feature type="transmembrane region" description="Helical" evidence="2">
    <location>
        <begin position="267"/>
        <end position="290"/>
    </location>
</feature>
<dbReference type="EMBL" id="LFOD01000008">
    <property type="protein sequence ID" value="KMV18313.1"/>
    <property type="molecule type" value="Genomic_DNA"/>
</dbReference>
<organism evidence="3 4">
    <name type="scientific">Mycolicibacterium conceptionense</name>
    <dbReference type="NCBI Taxonomy" id="451644"/>
    <lineage>
        <taxon>Bacteria</taxon>
        <taxon>Bacillati</taxon>
        <taxon>Actinomycetota</taxon>
        <taxon>Actinomycetes</taxon>
        <taxon>Mycobacteriales</taxon>
        <taxon>Mycobacteriaceae</taxon>
        <taxon>Mycolicibacterium</taxon>
    </lineage>
</organism>
<feature type="region of interest" description="Disordered" evidence="1">
    <location>
        <begin position="501"/>
        <end position="559"/>
    </location>
</feature>
<feature type="region of interest" description="Disordered" evidence="1">
    <location>
        <begin position="574"/>
        <end position="618"/>
    </location>
</feature>
<name>A0A0J8U9T9_9MYCO</name>
<dbReference type="RefSeq" id="WP_048895757.1">
    <property type="nucleotide sequence ID" value="NZ_LFOD01000008.1"/>
</dbReference>
<feature type="transmembrane region" description="Helical" evidence="2">
    <location>
        <begin position="342"/>
        <end position="362"/>
    </location>
</feature>
<dbReference type="OrthoDB" id="4676725at2"/>
<accession>A0A0J8U9T9</accession>
<feature type="region of interest" description="Disordered" evidence="1">
    <location>
        <begin position="438"/>
        <end position="465"/>
    </location>
</feature>
<keyword evidence="2" id="KW-0472">Membrane</keyword>
<feature type="transmembrane region" description="Helical" evidence="2">
    <location>
        <begin position="76"/>
        <end position="107"/>
    </location>
</feature>
<dbReference type="PATRIC" id="fig|451644.5.peg.2442"/>
<keyword evidence="2" id="KW-1133">Transmembrane helix</keyword>
<evidence type="ECO:0000256" key="1">
    <source>
        <dbReference type="SAM" id="MobiDB-lite"/>
    </source>
</evidence>
<keyword evidence="2" id="KW-0812">Transmembrane</keyword>
<gene>
    <name evidence="3" type="ORF">ACT17_11810</name>
</gene>
<evidence type="ECO:0000256" key="2">
    <source>
        <dbReference type="SAM" id="Phobius"/>
    </source>
</evidence>
<evidence type="ECO:0000313" key="3">
    <source>
        <dbReference type="EMBL" id="KMV18313.1"/>
    </source>
</evidence>
<feature type="compositionally biased region" description="Pro residues" evidence="1">
    <location>
        <begin position="516"/>
        <end position="528"/>
    </location>
</feature>
<feature type="compositionally biased region" description="Polar residues" evidence="1">
    <location>
        <begin position="529"/>
        <end position="541"/>
    </location>
</feature>
<feature type="compositionally biased region" description="Polar residues" evidence="1">
    <location>
        <begin position="579"/>
        <end position="605"/>
    </location>
</feature>
<evidence type="ECO:0000313" key="4">
    <source>
        <dbReference type="Proteomes" id="UP000037594"/>
    </source>
</evidence>
<sequence length="673" mass="72296">MWANWVLAPLNLIDRNGAKVAHYRLFLDGGWGPGEFFAWFTSDIMYLFVIIPSAYSSQLLDFAINPGGWLTPIEKAWTTVTGAIFAFISPTVLLAAVFLAALLVIAIRARNTDEALKAMAQRTVASLGMYVLILALLYNPAGTLRNVLTGWVRLLGGFTDDAAAIAGTTPTQATQPPATEVGDVVVDGTDSSVLTNFLRPLTWMLNYGSQLSPECAKQWARLVELGEPMSCLDPEQIQASQSVGTTFVMTLLALIPVFIFFRFGVVVVITFATHLILAIVRFAAAAAMAAASPWQDRPLDEFMRFMVSAVANLLIASGIVTLARLGPPAAVEIAEAITDSTLVHFAVLVAAYYVLTTFVWALEKQFGPIRNWLLKSATNATPNAQDPSSRWWSLAFPGGLNPQATALDRMISTARQRGSQWANQTREQVKQMANDKLLSSTAGSPAAGSTSVAAATPGAISDTPQTHGAMAVVNTIGDHAGQPLAPPVMTKVQSILNRLTPRSSHRPQLASAPQHPQLPSPQNFPHPDSPSSDNATLPGHSTTAAADTAAVSPPQSNPHLIDARQRWRARLRQDASDLVASTSSPQLLSSPDFDSQGQQTVSTLSDPRGNPLEPLDPTSTSATYLARISYMEIIMRAMGWEGTFDSRALLPASTTFFTSGVDESGNWVTEFHS</sequence>
<feature type="transmembrane region" description="Helical" evidence="2">
    <location>
        <begin position="302"/>
        <end position="322"/>
    </location>
</feature>
<reference evidence="3 4" key="1">
    <citation type="submission" date="2015-06" db="EMBL/GenBank/DDBJ databases">
        <title>Genome sequence of Mycobacterium conceptionense strain MLE.</title>
        <authorList>
            <person name="Greninger A.L."/>
            <person name="Cunningham G."/>
            <person name="Chiu C.Y."/>
            <person name="Miller S."/>
        </authorList>
    </citation>
    <scope>NUCLEOTIDE SEQUENCE [LARGE SCALE GENOMIC DNA]</scope>
    <source>
        <strain evidence="3 4">MLE</strain>
    </source>
</reference>
<dbReference type="AlphaFoldDB" id="A0A0J8U9T9"/>
<feature type="compositionally biased region" description="Low complexity" evidence="1">
    <location>
        <begin position="439"/>
        <end position="459"/>
    </location>
</feature>
<protein>
    <submittedName>
        <fullName evidence="3">Uncharacterized protein</fullName>
    </submittedName>
</protein>
<proteinExistence type="predicted"/>
<dbReference type="Proteomes" id="UP000037594">
    <property type="component" value="Unassembled WGS sequence"/>
</dbReference>